<organism evidence="2 3">
    <name type="scientific">Prosthecobacter algae</name>
    <dbReference type="NCBI Taxonomy" id="1144682"/>
    <lineage>
        <taxon>Bacteria</taxon>
        <taxon>Pseudomonadati</taxon>
        <taxon>Verrucomicrobiota</taxon>
        <taxon>Verrucomicrobiia</taxon>
        <taxon>Verrucomicrobiales</taxon>
        <taxon>Verrucomicrobiaceae</taxon>
        <taxon>Prosthecobacter</taxon>
    </lineage>
</organism>
<dbReference type="Proteomes" id="UP001499852">
    <property type="component" value="Unassembled WGS sequence"/>
</dbReference>
<dbReference type="EMBL" id="BAABIA010000008">
    <property type="protein sequence ID" value="GAA5145785.1"/>
    <property type="molecule type" value="Genomic_DNA"/>
</dbReference>
<dbReference type="PANTHER" id="PTHR19328:SF75">
    <property type="entry name" value="ALDOSE SUGAR DEHYDROGENASE YLII"/>
    <property type="match status" value="1"/>
</dbReference>
<evidence type="ECO:0000313" key="3">
    <source>
        <dbReference type="Proteomes" id="UP001499852"/>
    </source>
</evidence>
<dbReference type="InterPro" id="IPR011041">
    <property type="entry name" value="Quinoprot_gluc/sorb_DH_b-prop"/>
</dbReference>
<keyword evidence="3" id="KW-1185">Reference proteome</keyword>
<evidence type="ECO:0000259" key="1">
    <source>
        <dbReference type="Pfam" id="PF07995"/>
    </source>
</evidence>
<reference evidence="3" key="1">
    <citation type="journal article" date="2019" name="Int. J. Syst. Evol. Microbiol.">
        <title>The Global Catalogue of Microorganisms (GCM) 10K type strain sequencing project: providing services to taxonomists for standard genome sequencing and annotation.</title>
        <authorList>
            <consortium name="The Broad Institute Genomics Platform"/>
            <consortium name="The Broad Institute Genome Sequencing Center for Infectious Disease"/>
            <person name="Wu L."/>
            <person name="Ma J."/>
        </authorList>
    </citation>
    <scope>NUCLEOTIDE SEQUENCE [LARGE SCALE GENOMIC DNA]</scope>
    <source>
        <strain evidence="3">JCM 18053</strain>
    </source>
</reference>
<name>A0ABP9PFJ0_9BACT</name>
<dbReference type="InterPro" id="IPR012938">
    <property type="entry name" value="Glc/Sorbosone_DH"/>
</dbReference>
<sequence>MGEKLKILPILHRLAVFYKSRFSLTFCLFPKIDSCINLHRMKLATLLTTGLLAASSLCAADTVKLTRIYEKLETKFPIAVIIPPDGSQREFLALQRGQILILPKDEQASEAKTFLDLSTRGMEADNGKFEEGLNGLAFHPKYKDNGLFYLCYTQQKPKRLVVSEMKVSADADKADPASERVLLEIPLINWNHHGGNILFGPDGYLYIGVGDTSKRNDEQRMAQLNAVLVGKVLRIDVNSREFHNAYGIPADNPFADGVNAQPQVYAYGIRNPWGMYFDAKDRLWLADVGQDLWEEINWITKGGNYGWSFREGSRPFPLRQDAPAAEAKLIDPIFEYNHGEGLSITGGIVYTGKALPELTGSYVYGDFVIGKIWGLKTDDAGKVESNTLLYTSPQTPADNPKKKPSVLVKPTAFSADAEGEMLVLDWNGAIYRLSK</sequence>
<dbReference type="PANTHER" id="PTHR19328">
    <property type="entry name" value="HEDGEHOG-INTERACTING PROTEIN"/>
    <property type="match status" value="1"/>
</dbReference>
<feature type="domain" description="Glucose/Sorbosone dehydrogenase" evidence="1">
    <location>
        <begin position="77"/>
        <end position="388"/>
    </location>
</feature>
<dbReference type="Gene3D" id="2.120.10.30">
    <property type="entry name" value="TolB, C-terminal domain"/>
    <property type="match status" value="1"/>
</dbReference>
<proteinExistence type="predicted"/>
<comment type="caution">
    <text evidence="2">The sequence shown here is derived from an EMBL/GenBank/DDBJ whole genome shotgun (WGS) entry which is preliminary data.</text>
</comment>
<dbReference type="SUPFAM" id="SSF50952">
    <property type="entry name" value="Soluble quinoprotein glucose dehydrogenase"/>
    <property type="match status" value="1"/>
</dbReference>
<dbReference type="InterPro" id="IPR011042">
    <property type="entry name" value="6-blade_b-propeller_TolB-like"/>
</dbReference>
<gene>
    <name evidence="2" type="ORF">GCM10023213_37880</name>
</gene>
<evidence type="ECO:0000313" key="2">
    <source>
        <dbReference type="EMBL" id="GAA5145785.1"/>
    </source>
</evidence>
<protein>
    <submittedName>
        <fullName evidence="2">PQQ-dependent sugar dehydrogenase</fullName>
    </submittedName>
</protein>
<dbReference type="Pfam" id="PF07995">
    <property type="entry name" value="GSDH"/>
    <property type="match status" value="1"/>
</dbReference>
<accession>A0ABP9PFJ0</accession>